<comment type="caution">
    <text evidence="1">The sequence shown here is derived from an EMBL/GenBank/DDBJ whole genome shotgun (WGS) entry which is preliminary data.</text>
</comment>
<proteinExistence type="predicted"/>
<organism evidence="1 2">
    <name type="scientific">Arcicella rigui</name>
    <dbReference type="NCBI Taxonomy" id="797020"/>
    <lineage>
        <taxon>Bacteria</taxon>
        <taxon>Pseudomonadati</taxon>
        <taxon>Bacteroidota</taxon>
        <taxon>Cytophagia</taxon>
        <taxon>Cytophagales</taxon>
        <taxon>Flectobacillaceae</taxon>
        <taxon>Arcicella</taxon>
    </lineage>
</organism>
<dbReference type="RefSeq" id="WP_323296027.1">
    <property type="nucleotide sequence ID" value="NZ_JAYFUM010000007.1"/>
</dbReference>
<sequence length="97" mass="11419">MEIYHFDYNFQENYQGAKRDLGVFEEKWLGESLVGYLIDAQSGDWLISLVFVSRETPLKFLIRKLEKTPSFAKTEQYKILAAKTTNMLKNWYQASLN</sequence>
<reference evidence="1 2" key="1">
    <citation type="submission" date="2023-12" db="EMBL/GenBank/DDBJ databases">
        <title>Novel species of the genus Arcicella isolated from rivers.</title>
        <authorList>
            <person name="Lu H."/>
        </authorList>
    </citation>
    <scope>NUCLEOTIDE SEQUENCE [LARGE SCALE GENOMIC DNA]</scope>
    <source>
        <strain evidence="1 2">KCTC 23307</strain>
    </source>
</reference>
<dbReference type="Proteomes" id="UP001302949">
    <property type="component" value="Unassembled WGS sequence"/>
</dbReference>
<name>A0ABU5Q7P4_9BACT</name>
<protein>
    <submittedName>
        <fullName evidence="1">Uncharacterized protein</fullName>
    </submittedName>
</protein>
<keyword evidence="2" id="KW-1185">Reference proteome</keyword>
<accession>A0ABU5Q7P4</accession>
<evidence type="ECO:0000313" key="2">
    <source>
        <dbReference type="Proteomes" id="UP001302949"/>
    </source>
</evidence>
<evidence type="ECO:0000313" key="1">
    <source>
        <dbReference type="EMBL" id="MEA5138865.1"/>
    </source>
</evidence>
<dbReference type="EMBL" id="JAYFUM010000007">
    <property type="protein sequence ID" value="MEA5138865.1"/>
    <property type="molecule type" value="Genomic_DNA"/>
</dbReference>
<gene>
    <name evidence="1" type="ORF">VB248_06965</name>
</gene>